<dbReference type="GO" id="GO:0046314">
    <property type="term" value="P:phosphocreatine biosynthetic process"/>
    <property type="evidence" value="ECO:0007669"/>
    <property type="project" value="InterPro"/>
</dbReference>
<gene>
    <name evidence="2" type="ORF">HZH68_016312</name>
</gene>
<organism evidence="2 3">
    <name type="scientific">Vespula germanica</name>
    <name type="common">German yellow jacket</name>
    <name type="synonym">Paravespula germanica</name>
    <dbReference type="NCBI Taxonomy" id="30212"/>
    <lineage>
        <taxon>Eukaryota</taxon>
        <taxon>Metazoa</taxon>
        <taxon>Ecdysozoa</taxon>
        <taxon>Arthropoda</taxon>
        <taxon>Hexapoda</taxon>
        <taxon>Insecta</taxon>
        <taxon>Pterygota</taxon>
        <taxon>Neoptera</taxon>
        <taxon>Endopterygota</taxon>
        <taxon>Hymenoptera</taxon>
        <taxon>Apocrita</taxon>
        <taxon>Aculeata</taxon>
        <taxon>Vespoidea</taxon>
        <taxon>Vespidae</taxon>
        <taxon>Vespinae</taxon>
        <taxon>Vespula</taxon>
    </lineage>
</organism>
<dbReference type="Gene3D" id="3.30.590.10">
    <property type="entry name" value="Glutamine synthetase/guanido kinase, catalytic domain"/>
    <property type="match status" value="1"/>
</dbReference>
<keyword evidence="3" id="KW-1185">Reference proteome</keyword>
<dbReference type="GO" id="GO:0004111">
    <property type="term" value="F:creatine kinase activity"/>
    <property type="evidence" value="ECO:0007669"/>
    <property type="project" value="InterPro"/>
</dbReference>
<comment type="caution">
    <text evidence="2">The sequence shown here is derived from an EMBL/GenBank/DDBJ whole genome shotgun (WGS) entry which is preliminary data.</text>
</comment>
<dbReference type="EMBL" id="JACSDZ010000023">
    <property type="protein sequence ID" value="KAF7380447.1"/>
    <property type="molecule type" value="Genomic_DNA"/>
</dbReference>
<sequence length="246" mass="28615">MIKKEKCAIKDYAGVKIKNKEKNRDFSKIFRKEFYQVLRDGRKGERWSGFRPVSRILIRRSACTRLIPNPTIDVFADLFDPEISLEYQFGFTIDDVHPDSDWGIPDDDLGNVDPTGSWVLSIIVRCVRSIQEYPFYPTTNEAHYREIEDKGRRIFVNDDKSFVEVFINKNFYRTRLISMENGGKLADAYRKRIRDWAISVFSGLRLDFNLGTTIGVSVHPFLPNLALETTTGSRKFANTYGYWVAR</sequence>
<dbReference type="PANTHER" id="PTHR11547:SF38">
    <property type="entry name" value="ARGININE KINASE 1-RELATED"/>
    <property type="match status" value="1"/>
</dbReference>
<name>A0A834MPF2_VESGE</name>
<dbReference type="EC" id="2.7.3.3" evidence="1"/>
<dbReference type="InterPro" id="IPR000749">
    <property type="entry name" value="ATP-guanido_PTrfase"/>
</dbReference>
<dbReference type="GO" id="GO:0004054">
    <property type="term" value="F:arginine kinase activity"/>
    <property type="evidence" value="ECO:0007669"/>
    <property type="project" value="UniProtKB-EC"/>
</dbReference>
<evidence type="ECO:0000256" key="1">
    <source>
        <dbReference type="ARBA" id="ARBA00012230"/>
    </source>
</evidence>
<dbReference type="AlphaFoldDB" id="A0A834MPF2"/>
<dbReference type="Proteomes" id="UP000617340">
    <property type="component" value="Unassembled WGS sequence"/>
</dbReference>
<evidence type="ECO:0000313" key="2">
    <source>
        <dbReference type="EMBL" id="KAF7380447.1"/>
    </source>
</evidence>
<proteinExistence type="predicted"/>
<evidence type="ECO:0000313" key="3">
    <source>
        <dbReference type="Proteomes" id="UP000617340"/>
    </source>
</evidence>
<dbReference type="InterPro" id="IPR014746">
    <property type="entry name" value="Gln_synth/guanido_kin_cat_dom"/>
</dbReference>
<dbReference type="GO" id="GO:0005615">
    <property type="term" value="C:extracellular space"/>
    <property type="evidence" value="ECO:0007669"/>
    <property type="project" value="TreeGrafter"/>
</dbReference>
<dbReference type="SUPFAM" id="SSF55931">
    <property type="entry name" value="Glutamine synthetase/guanido kinase"/>
    <property type="match status" value="1"/>
</dbReference>
<reference evidence="2" key="1">
    <citation type="journal article" date="2020" name="G3 (Bethesda)">
        <title>High-Quality Assemblies for Three Invasive Social Wasps from the &lt;i&gt;Vespula&lt;/i&gt; Genus.</title>
        <authorList>
            <person name="Harrop T.W.R."/>
            <person name="Guhlin J."/>
            <person name="McLaughlin G.M."/>
            <person name="Permina E."/>
            <person name="Stockwell P."/>
            <person name="Gilligan J."/>
            <person name="Le Lec M.F."/>
            <person name="Gruber M.A.M."/>
            <person name="Quinn O."/>
            <person name="Lovegrove M."/>
            <person name="Duncan E.J."/>
            <person name="Remnant E.J."/>
            <person name="Van Eeckhoven J."/>
            <person name="Graham B."/>
            <person name="Knapp R.A."/>
            <person name="Langford K.W."/>
            <person name="Kronenberg Z."/>
            <person name="Press M.O."/>
            <person name="Eacker S.M."/>
            <person name="Wilson-Rankin E.E."/>
            <person name="Purcell J."/>
            <person name="Lester P.J."/>
            <person name="Dearden P.K."/>
        </authorList>
    </citation>
    <scope>NUCLEOTIDE SEQUENCE</scope>
    <source>
        <strain evidence="2">Linc-1</strain>
    </source>
</reference>
<dbReference type="PANTHER" id="PTHR11547">
    <property type="entry name" value="ARGININE OR CREATINE KINASE"/>
    <property type="match status" value="1"/>
</dbReference>
<accession>A0A834MPF2</accession>
<protein>
    <recommendedName>
        <fullName evidence="1">arginine kinase</fullName>
        <ecNumber evidence="1">2.7.3.3</ecNumber>
    </recommendedName>
</protein>